<dbReference type="EMBL" id="CP054536">
    <property type="protein sequence ID" value="QSL65150.1"/>
    <property type="molecule type" value="Genomic_DNA"/>
</dbReference>
<dbReference type="GO" id="GO:0120104">
    <property type="term" value="C:mitotic actomyosin contractile ring, proximal layer"/>
    <property type="evidence" value="ECO:0007669"/>
    <property type="project" value="TreeGrafter"/>
</dbReference>
<feature type="compositionally biased region" description="Basic and acidic residues" evidence="8">
    <location>
        <begin position="382"/>
        <end position="394"/>
    </location>
</feature>
<keyword evidence="2 6" id="KW-0728">SH3 domain</keyword>
<organism evidence="11 12">
    <name type="scientific">Pneumocystis wakefieldiae</name>
    <dbReference type="NCBI Taxonomy" id="38082"/>
    <lineage>
        <taxon>Eukaryota</taxon>
        <taxon>Fungi</taxon>
        <taxon>Dikarya</taxon>
        <taxon>Ascomycota</taxon>
        <taxon>Taphrinomycotina</taxon>
        <taxon>Pneumocystomycetes</taxon>
        <taxon>Pneumocystaceae</taxon>
        <taxon>Pneumocystis</taxon>
    </lineage>
</organism>
<dbReference type="AlphaFoldDB" id="A0A899FMD2"/>
<feature type="region of interest" description="Disordered" evidence="8">
    <location>
        <begin position="677"/>
        <end position="715"/>
    </location>
</feature>
<keyword evidence="5" id="KW-0206">Cytoskeleton</keyword>
<dbReference type="PROSITE" id="PS50002">
    <property type="entry name" value="SH3"/>
    <property type="match status" value="1"/>
</dbReference>
<dbReference type="SMART" id="SM00055">
    <property type="entry name" value="FCH"/>
    <property type="match status" value="1"/>
</dbReference>
<accession>A0A899FMD2</accession>
<protein>
    <recommendedName>
        <fullName evidence="13">F-BAR domain-containing protein</fullName>
    </recommendedName>
</protein>
<keyword evidence="4" id="KW-0597">Phosphoprotein</keyword>
<dbReference type="SUPFAM" id="SSF103657">
    <property type="entry name" value="BAR/IMD domain-like"/>
    <property type="match status" value="1"/>
</dbReference>
<dbReference type="GO" id="GO:0005543">
    <property type="term" value="F:phospholipid binding"/>
    <property type="evidence" value="ECO:0007669"/>
    <property type="project" value="TreeGrafter"/>
</dbReference>
<dbReference type="Pfam" id="PF00611">
    <property type="entry name" value="FCH"/>
    <property type="match status" value="1"/>
</dbReference>
<comment type="subcellular location">
    <subcellularLocation>
        <location evidence="1">Cytoplasm</location>
        <location evidence="1">Cytoskeleton</location>
    </subcellularLocation>
</comment>
<reference evidence="11" key="1">
    <citation type="submission" date="2020-06" db="EMBL/GenBank/DDBJ databases">
        <title>Genomes of multiple members of Pneumocystis genus reveal paths to human pathogen Pneumocystis jirovecii.</title>
        <authorList>
            <person name="Cisse O.H."/>
            <person name="Ma L."/>
            <person name="Dekker J."/>
            <person name="Khil P."/>
            <person name="Jo J."/>
            <person name="Brenchley J."/>
            <person name="Blair R."/>
            <person name="Pahar B."/>
            <person name="Chabe M."/>
            <person name="Van Rompay K.A."/>
            <person name="Keesler R."/>
            <person name="Sukura A."/>
            <person name="Hirsch V."/>
            <person name="Kutty G."/>
            <person name="Liu Y."/>
            <person name="Peng L."/>
            <person name="Chen J."/>
            <person name="Song J."/>
            <person name="Weissenbacher-Lang C."/>
            <person name="Xu J."/>
            <person name="Upham N.S."/>
            <person name="Stajich J.E."/>
            <person name="Cuomo C.A."/>
            <person name="Cushion M.T."/>
            <person name="Kovacs J.A."/>
        </authorList>
    </citation>
    <scope>NUCLEOTIDE SEQUENCE</scope>
    <source>
        <strain evidence="11">2A</strain>
    </source>
</reference>
<keyword evidence="3" id="KW-0963">Cytoplasm</keyword>
<evidence type="ECO:0000259" key="9">
    <source>
        <dbReference type="PROSITE" id="PS50002"/>
    </source>
</evidence>
<feature type="domain" description="SH3" evidence="9">
    <location>
        <begin position="843"/>
        <end position="902"/>
    </location>
</feature>
<sequence length="929" mass="106665">MHDDGTILNFCNHFWGKDERGVDVLFGRMNEAKNICEEIRVFYKDWATIEEEYARRLRRLVRGTLGSHEIGTMRESFDTLQKETETIAKQHSNVALQIRGELEEPLHAFSSDMRANKKAIQSNLEKLRRIKIAQETQVQKCKEKIEDKSGKASGQTSQLSLFLGKSSEKNNQKVDKSQIMAQNNNDYLLAITVLQETSIKWIREWKIACDKFQDLEERRLNFIKSSLWTFSGIISETYIRTGQEIPNPPKTKDPRNTGFEDLNDPTCSIAHFSRVSDPQLHSDAIMQRSIFNENNVSLSPKISSFTSNSQPEVYSKTDANKVPFDGITQLCKNGSLLDSSNTKRLSPTTSLYPYNSETQAAAPLFDYRNHDEKDSSAASKTKKNDRNSFNINDKRSGYLSSMEETSNEINQTGYPSVLSYKNPSIKKNYDTIKSPLFERLKGMGVVSDSEIDSIDPRANTMLNSGNNLYKVETDEKKKKPEMHSPQDPIVTALKQFKISSKMSPKKEPRVTWHDPVDDNNIQNPEIMERRHCFPVEPQKPPSNIRSSIPIPQKPILSIPNRFVKRDPLGASPSCIAATKTRHMTQAYSKQVNDIYSTSEKDIYSPQYGTMPMNNNDFCYGHVQENMFSEKEVMPMGRGKNHNTRLCSSENMLLPTASERPYMDYRRVLGTSSAQPEYRTISPENDYSRSGSRSPVAYKSISPGAYHPSRIGRSMEPYQDDRISRPLTLRPATESPDYLYSRVSRRQPPISSVFDISLDADGNLINKYSRARSASPCPSSYRAISRSKYNMHTENIPYSTSIPGGYRDYYDEDTRIFNTPLSHDDRKAYMNNGLSPQYTEDGRRILFYVRALYDYMATIPEEISFVKNDILLVLDMQEDGWWEVILCNALHLFHKYYYNWLLHPLKGFCTLNKSFISMRYEMALFLDQRN</sequence>
<proteinExistence type="predicted"/>
<dbReference type="SMART" id="SM00326">
    <property type="entry name" value="SH3"/>
    <property type="match status" value="1"/>
</dbReference>
<feature type="domain" description="F-BAR" evidence="10">
    <location>
        <begin position="8"/>
        <end position="260"/>
    </location>
</feature>
<dbReference type="InterPro" id="IPR001060">
    <property type="entry name" value="FCH_dom"/>
</dbReference>
<evidence type="ECO:0000256" key="2">
    <source>
        <dbReference type="ARBA" id="ARBA00022443"/>
    </source>
</evidence>
<evidence type="ECO:0008006" key="13">
    <source>
        <dbReference type="Google" id="ProtNLM"/>
    </source>
</evidence>
<evidence type="ECO:0000313" key="11">
    <source>
        <dbReference type="EMBL" id="QSL65150.1"/>
    </source>
</evidence>
<evidence type="ECO:0000256" key="7">
    <source>
        <dbReference type="PROSITE-ProRule" id="PRU01077"/>
    </source>
</evidence>
<dbReference type="GO" id="GO:0009898">
    <property type="term" value="C:cytoplasmic side of plasma membrane"/>
    <property type="evidence" value="ECO:0007669"/>
    <property type="project" value="TreeGrafter"/>
</dbReference>
<feature type="region of interest" description="Disordered" evidence="8">
    <location>
        <begin position="367"/>
        <end position="394"/>
    </location>
</feature>
<dbReference type="Proteomes" id="UP000663699">
    <property type="component" value="Chromosome 5"/>
</dbReference>
<feature type="compositionally biased region" description="Polar residues" evidence="8">
    <location>
        <begin position="681"/>
        <end position="692"/>
    </location>
</feature>
<dbReference type="InterPro" id="IPR036028">
    <property type="entry name" value="SH3-like_dom_sf"/>
</dbReference>
<evidence type="ECO:0000259" key="10">
    <source>
        <dbReference type="PROSITE" id="PS51741"/>
    </source>
</evidence>
<evidence type="ECO:0000256" key="4">
    <source>
        <dbReference type="ARBA" id="ARBA00022553"/>
    </source>
</evidence>
<dbReference type="PANTHER" id="PTHR23065">
    <property type="entry name" value="PROLINE-SERINE-THREONINE PHOSPHATASE INTERACTING PROTEIN 1"/>
    <property type="match status" value="1"/>
</dbReference>
<gene>
    <name evidence="11" type="ORF">MERGE_002455</name>
</gene>
<dbReference type="Gene3D" id="1.20.1270.60">
    <property type="entry name" value="Arfaptin homology (AH) domain/BAR domain"/>
    <property type="match status" value="1"/>
</dbReference>
<evidence type="ECO:0000256" key="3">
    <source>
        <dbReference type="ARBA" id="ARBA00022490"/>
    </source>
</evidence>
<evidence type="ECO:0000256" key="1">
    <source>
        <dbReference type="ARBA" id="ARBA00004245"/>
    </source>
</evidence>
<dbReference type="GO" id="GO:0030036">
    <property type="term" value="P:actin cytoskeleton organization"/>
    <property type="evidence" value="ECO:0007669"/>
    <property type="project" value="UniProtKB-ARBA"/>
</dbReference>
<dbReference type="InterPro" id="IPR001452">
    <property type="entry name" value="SH3_domain"/>
</dbReference>
<dbReference type="SUPFAM" id="SSF50044">
    <property type="entry name" value="SH3-domain"/>
    <property type="match status" value="1"/>
</dbReference>
<dbReference type="PROSITE" id="PS51741">
    <property type="entry name" value="F_BAR"/>
    <property type="match status" value="1"/>
</dbReference>
<dbReference type="PANTHER" id="PTHR23065:SF7">
    <property type="entry name" value="NOSTRIN, ISOFORM H"/>
    <property type="match status" value="1"/>
</dbReference>
<name>A0A899FMD2_9ASCO</name>
<dbReference type="CDD" id="cd00174">
    <property type="entry name" value="SH3"/>
    <property type="match status" value="1"/>
</dbReference>
<keyword evidence="7" id="KW-0175">Coiled coil</keyword>
<dbReference type="Pfam" id="PF00018">
    <property type="entry name" value="SH3_1"/>
    <property type="match status" value="1"/>
</dbReference>
<evidence type="ECO:0000256" key="6">
    <source>
        <dbReference type="PROSITE-ProRule" id="PRU00192"/>
    </source>
</evidence>
<keyword evidence="12" id="KW-1185">Reference proteome</keyword>
<dbReference type="InterPro" id="IPR027267">
    <property type="entry name" value="AH/BAR_dom_sf"/>
</dbReference>
<dbReference type="OrthoDB" id="27823at2759"/>
<dbReference type="InterPro" id="IPR031160">
    <property type="entry name" value="F_BAR_dom"/>
</dbReference>
<evidence type="ECO:0000256" key="8">
    <source>
        <dbReference type="SAM" id="MobiDB-lite"/>
    </source>
</evidence>
<dbReference type="Gene3D" id="2.30.30.40">
    <property type="entry name" value="SH3 Domains"/>
    <property type="match status" value="1"/>
</dbReference>
<evidence type="ECO:0000313" key="12">
    <source>
        <dbReference type="Proteomes" id="UP000663699"/>
    </source>
</evidence>
<evidence type="ECO:0000256" key="5">
    <source>
        <dbReference type="ARBA" id="ARBA00023212"/>
    </source>
</evidence>